<dbReference type="EMBL" id="BBPA01000060">
    <property type="protein sequence ID" value="GAL94722.1"/>
    <property type="molecule type" value="Genomic_DNA"/>
</dbReference>
<comment type="caution">
    <text evidence="1">The sequence shown here is derived from an EMBL/GenBank/DDBJ whole genome shotgun (WGS) entry which is preliminary data.</text>
</comment>
<evidence type="ECO:0000313" key="1">
    <source>
        <dbReference type="EMBL" id="GAL94722.1"/>
    </source>
</evidence>
<gene>
    <name evidence="1" type="ORF">N44_03313</name>
</gene>
<evidence type="ECO:0000313" key="2">
    <source>
        <dbReference type="Proteomes" id="UP000030321"/>
    </source>
</evidence>
<sequence length="131" mass="15265">MEGDNDRWAPLDIYEKKLTAKVREDYDQIMGNNQDILAIATQYEISEIDIRRAKDYAFGSGVSRYQFFPEGLMVAAWRRLAGAQGNNLDRMFLNHEIYESDLVINRGFSQQQAHLLAQKQYPWSDSIQQTR</sequence>
<reference evidence="2" key="1">
    <citation type="journal article" date="2015" name="Genome">
        <title>Whole Genome Sequence of the Non-Microcystin-Producing Microcystis aeruginosa Strain NIES-44.</title>
        <authorList>
            <person name="Okano K."/>
            <person name="Miyata N."/>
            <person name="Ozaki Y."/>
        </authorList>
    </citation>
    <scope>NUCLEOTIDE SEQUENCE [LARGE SCALE GENOMIC DNA]</scope>
    <source>
        <strain evidence="2">NIES-44</strain>
    </source>
</reference>
<proteinExistence type="predicted"/>
<dbReference type="RefSeq" id="WP_045360879.1">
    <property type="nucleotide sequence ID" value="NZ_BBPA01000060.1"/>
</dbReference>
<protein>
    <submittedName>
        <fullName evidence="1">Uncharacterized protein</fullName>
    </submittedName>
</protein>
<name>A0A0A1VY19_MICAE</name>
<dbReference type="AlphaFoldDB" id="A0A0A1VY19"/>
<organism evidence="1 2">
    <name type="scientific">Microcystis aeruginosa NIES-44</name>
    <dbReference type="NCBI Taxonomy" id="449439"/>
    <lineage>
        <taxon>Bacteria</taxon>
        <taxon>Bacillati</taxon>
        <taxon>Cyanobacteriota</taxon>
        <taxon>Cyanophyceae</taxon>
        <taxon>Oscillatoriophycideae</taxon>
        <taxon>Chroococcales</taxon>
        <taxon>Microcystaceae</taxon>
        <taxon>Microcystis</taxon>
    </lineage>
</organism>
<accession>A0A0A1VY19</accession>
<dbReference type="Proteomes" id="UP000030321">
    <property type="component" value="Unassembled WGS sequence"/>
</dbReference>